<dbReference type="EMBL" id="HBUE01149628">
    <property type="protein sequence ID" value="CAG6504510.1"/>
    <property type="molecule type" value="Transcribed_RNA"/>
</dbReference>
<reference evidence="2" key="1">
    <citation type="submission" date="2021-05" db="EMBL/GenBank/DDBJ databases">
        <authorList>
            <person name="Alioto T."/>
            <person name="Alioto T."/>
            <person name="Gomez Garrido J."/>
        </authorList>
    </citation>
    <scope>NUCLEOTIDE SEQUENCE</scope>
</reference>
<sequence>MLRQAGWRQGGKYSPDHRTADDVHPVRGGLRRLDGRIVSGRSAGHALVDDAVRDLFAAVGIPEVAAPRVDAVVLVYDGSLADQRDHPRVLSAGDRRLGLE</sequence>
<protein>
    <submittedName>
        <fullName evidence="2">(northern house mosquito) hypothetical protein</fullName>
    </submittedName>
</protein>
<dbReference type="EMBL" id="HBUE01254605">
    <property type="protein sequence ID" value="CAG6555786.1"/>
    <property type="molecule type" value="Transcribed_RNA"/>
</dbReference>
<evidence type="ECO:0000313" key="2">
    <source>
        <dbReference type="EMBL" id="CAG6504510.1"/>
    </source>
</evidence>
<dbReference type="EMBL" id="HBUE01254604">
    <property type="protein sequence ID" value="CAG6555783.1"/>
    <property type="molecule type" value="Transcribed_RNA"/>
</dbReference>
<dbReference type="AlphaFoldDB" id="A0A8D8GEC3"/>
<dbReference type="EMBL" id="HBUE01149627">
    <property type="protein sequence ID" value="CAG6504507.1"/>
    <property type="molecule type" value="Transcribed_RNA"/>
</dbReference>
<name>A0A8D8GEC3_CULPI</name>
<proteinExistence type="predicted"/>
<organism evidence="2">
    <name type="scientific">Culex pipiens</name>
    <name type="common">House mosquito</name>
    <dbReference type="NCBI Taxonomy" id="7175"/>
    <lineage>
        <taxon>Eukaryota</taxon>
        <taxon>Metazoa</taxon>
        <taxon>Ecdysozoa</taxon>
        <taxon>Arthropoda</taxon>
        <taxon>Hexapoda</taxon>
        <taxon>Insecta</taxon>
        <taxon>Pterygota</taxon>
        <taxon>Neoptera</taxon>
        <taxon>Endopterygota</taxon>
        <taxon>Diptera</taxon>
        <taxon>Nematocera</taxon>
        <taxon>Culicoidea</taxon>
        <taxon>Culicidae</taxon>
        <taxon>Culicinae</taxon>
        <taxon>Culicini</taxon>
        <taxon>Culex</taxon>
        <taxon>Culex</taxon>
    </lineage>
</organism>
<accession>A0A8D8GEC3</accession>
<feature type="region of interest" description="Disordered" evidence="1">
    <location>
        <begin position="1"/>
        <end position="27"/>
    </location>
</feature>
<evidence type="ECO:0000256" key="1">
    <source>
        <dbReference type="SAM" id="MobiDB-lite"/>
    </source>
</evidence>
<feature type="compositionally biased region" description="Basic and acidic residues" evidence="1">
    <location>
        <begin position="14"/>
        <end position="27"/>
    </location>
</feature>